<dbReference type="Proteomes" id="UP000355283">
    <property type="component" value="Unassembled WGS sequence"/>
</dbReference>
<feature type="compositionally biased region" description="Low complexity" evidence="3">
    <location>
        <begin position="282"/>
        <end position="292"/>
    </location>
</feature>
<evidence type="ECO:0000259" key="4">
    <source>
        <dbReference type="Pfam" id="PF03152"/>
    </source>
</evidence>
<sequence length="391" mass="40467">MAGFFGGVGGGGPFAAMGGMGGLRLPQVFDEEYNSYSFVFQDKAHLEGSDKIFLPPSALDTLARLHIDYPMLFQITCRASGKRTHCGVLEFSAAEGSCYLPYWMMQNLLLEEGGFLQVKNVSLPKATFVKFRPQSVDFLEITNPRAVLERALRSFSCVTVGDHICIPHNDKFYHLEVLDVQPSEAACIIETDCNVDFEAPVGYVEPGREGGREGGKAGGGASATNGGVITARPLSAKGGYTADHEAAAAAAAKRQSSFLGSGQRLDGKTPAGGKGASKEGDSLGTSGTSSLSCSQGDGAKGADTDQPPQILGRTISGRAPSTLGRGLSSTSQPLGGESVGSSLSDSITSPGSVSTSASSATAAGAHKKPALTKYSSKKGFQSFVGEGNKLS</sequence>
<dbReference type="InterPro" id="IPR055418">
    <property type="entry name" value="UFD1_N2"/>
</dbReference>
<feature type="domain" description="Ubiquitin fusion degradation protein UFD1 N-terminal subdomain 1" evidence="4">
    <location>
        <begin position="29"/>
        <end position="124"/>
    </location>
</feature>
<feature type="domain" description="Ubiquitin fusion degradation protein UFD1 N-terminal subdomain 2" evidence="5">
    <location>
        <begin position="125"/>
        <end position="200"/>
    </location>
</feature>
<feature type="compositionally biased region" description="Polar residues" evidence="3">
    <location>
        <begin position="327"/>
        <end position="343"/>
    </location>
</feature>
<keyword evidence="2" id="KW-0833">Ubl conjugation pathway</keyword>
<feature type="region of interest" description="Disordered" evidence="3">
    <location>
        <begin position="257"/>
        <end position="378"/>
    </location>
</feature>
<keyword evidence="7" id="KW-1185">Reference proteome</keyword>
<dbReference type="OrthoDB" id="422728at2759"/>
<feature type="region of interest" description="Disordered" evidence="3">
    <location>
        <begin position="204"/>
        <end position="227"/>
    </location>
</feature>
<dbReference type="EMBL" id="SDOX01000012">
    <property type="protein sequence ID" value="TFJ85427.1"/>
    <property type="molecule type" value="Genomic_DNA"/>
</dbReference>
<evidence type="ECO:0000256" key="2">
    <source>
        <dbReference type="ARBA" id="ARBA00022786"/>
    </source>
</evidence>
<dbReference type="InterPro" id="IPR055417">
    <property type="entry name" value="UFD1_N1"/>
</dbReference>
<evidence type="ECO:0000256" key="1">
    <source>
        <dbReference type="ARBA" id="ARBA00006043"/>
    </source>
</evidence>
<dbReference type="Pfam" id="PF24842">
    <property type="entry name" value="UFD1_N2"/>
    <property type="match status" value="1"/>
</dbReference>
<dbReference type="Gene3D" id="3.10.330.10">
    <property type="match status" value="1"/>
</dbReference>
<organism evidence="6 7">
    <name type="scientific">Nannochloropsis salina CCMP1776</name>
    <dbReference type="NCBI Taxonomy" id="1027361"/>
    <lineage>
        <taxon>Eukaryota</taxon>
        <taxon>Sar</taxon>
        <taxon>Stramenopiles</taxon>
        <taxon>Ochrophyta</taxon>
        <taxon>Eustigmatophyceae</taxon>
        <taxon>Eustigmatales</taxon>
        <taxon>Monodopsidaceae</taxon>
        <taxon>Microchloropsis</taxon>
        <taxon>Microchloropsis salina</taxon>
    </lineage>
</organism>
<dbReference type="GO" id="GO:0031593">
    <property type="term" value="F:polyubiquitin modification-dependent protein binding"/>
    <property type="evidence" value="ECO:0007669"/>
    <property type="project" value="TreeGrafter"/>
</dbReference>
<evidence type="ECO:0000256" key="3">
    <source>
        <dbReference type="SAM" id="MobiDB-lite"/>
    </source>
</evidence>
<name>A0A4D9D4Y4_9STRA</name>
<reference evidence="6 7" key="1">
    <citation type="submission" date="2019-01" db="EMBL/GenBank/DDBJ databases">
        <title>Nuclear Genome Assembly of the Microalgal Biofuel strain Nannochloropsis salina CCMP1776.</title>
        <authorList>
            <person name="Hovde B."/>
        </authorList>
    </citation>
    <scope>NUCLEOTIDE SEQUENCE [LARGE SCALE GENOMIC DNA]</scope>
    <source>
        <strain evidence="6 7">CCMP1776</strain>
    </source>
</reference>
<proteinExistence type="inferred from homology"/>
<gene>
    <name evidence="6" type="ORF">NSK_003300</name>
</gene>
<evidence type="ECO:0000313" key="6">
    <source>
        <dbReference type="EMBL" id="TFJ85427.1"/>
    </source>
</evidence>
<dbReference type="InterPro" id="IPR042299">
    <property type="entry name" value="Ufd1-like_Nn"/>
</dbReference>
<accession>A0A4D9D4Y4</accession>
<dbReference type="GO" id="GO:0006511">
    <property type="term" value="P:ubiquitin-dependent protein catabolic process"/>
    <property type="evidence" value="ECO:0007669"/>
    <property type="project" value="InterPro"/>
</dbReference>
<evidence type="ECO:0000313" key="7">
    <source>
        <dbReference type="Proteomes" id="UP000355283"/>
    </source>
</evidence>
<feature type="compositionally biased region" description="Low complexity" evidence="3">
    <location>
        <begin position="344"/>
        <end position="364"/>
    </location>
</feature>
<evidence type="ECO:0000259" key="5">
    <source>
        <dbReference type="Pfam" id="PF24842"/>
    </source>
</evidence>
<protein>
    <recommendedName>
        <fullName evidence="8">Ubiquitin fusion degradation protein</fullName>
    </recommendedName>
</protein>
<dbReference type="Pfam" id="PF03152">
    <property type="entry name" value="UFD1_N1"/>
    <property type="match status" value="1"/>
</dbReference>
<feature type="compositionally biased region" description="Basic and acidic residues" evidence="3">
    <location>
        <begin position="206"/>
        <end position="215"/>
    </location>
</feature>
<comment type="caution">
    <text evidence="6">The sequence shown here is derived from an EMBL/GenBank/DDBJ whole genome shotgun (WGS) entry which is preliminary data.</text>
</comment>
<dbReference type="GO" id="GO:0036503">
    <property type="term" value="P:ERAD pathway"/>
    <property type="evidence" value="ECO:0007669"/>
    <property type="project" value="TreeGrafter"/>
</dbReference>
<evidence type="ECO:0008006" key="8">
    <source>
        <dbReference type="Google" id="ProtNLM"/>
    </source>
</evidence>
<dbReference type="PANTHER" id="PTHR12555:SF13">
    <property type="entry name" value="UBIQUITIN RECOGNITION FACTOR IN ER-ASSOCIATED DEGRADATION PROTEIN 1"/>
    <property type="match status" value="1"/>
</dbReference>
<dbReference type="InterPro" id="IPR004854">
    <property type="entry name" value="Ufd1-like"/>
</dbReference>
<dbReference type="AlphaFoldDB" id="A0A4D9D4Y4"/>
<dbReference type="PANTHER" id="PTHR12555">
    <property type="entry name" value="UBIQUITIN FUSION DEGRADATON PROTEIN 1"/>
    <property type="match status" value="1"/>
</dbReference>
<dbReference type="Gene3D" id="2.40.40.50">
    <property type="entry name" value="Ubiquitin fusion degradation protein UFD1, N-terminal domain"/>
    <property type="match status" value="1"/>
</dbReference>
<comment type="similarity">
    <text evidence="1">Belongs to the UFD1 family.</text>
</comment>
<dbReference type="GO" id="GO:0034098">
    <property type="term" value="C:VCP-NPL4-UFD1 AAA ATPase complex"/>
    <property type="evidence" value="ECO:0007669"/>
    <property type="project" value="TreeGrafter"/>
</dbReference>